<proteinExistence type="predicted"/>
<dbReference type="InterPro" id="IPR023214">
    <property type="entry name" value="HAD_sf"/>
</dbReference>
<dbReference type="EMBL" id="CP046269">
    <property type="protein sequence ID" value="QMV16248.1"/>
    <property type="molecule type" value="Genomic_DNA"/>
</dbReference>
<dbReference type="EMBL" id="FSSB01000022">
    <property type="protein sequence ID" value="SIO95907.1"/>
    <property type="molecule type" value="Genomic_DNA"/>
</dbReference>
<dbReference type="RefSeq" id="WP_074374388.1">
    <property type="nucleotide sequence ID" value="NZ_AP024908.1"/>
</dbReference>
<reference evidence="2 3" key="1">
    <citation type="submission" date="2016-12" db="EMBL/GenBank/DDBJ databases">
        <authorList>
            <person name="Song W.-J."/>
            <person name="Kurnit D.M."/>
        </authorList>
    </citation>
    <scope>NUCLEOTIDE SEQUENCE [LARGE SCALE GENOMIC DNA]</scope>
    <source>
        <strain evidence="2 3">CECT 9026</strain>
    </source>
</reference>
<dbReference type="Proteomes" id="UP000515264">
    <property type="component" value="Chromosome 2"/>
</dbReference>
<sequence>MNNLKKIKLFAIDSDGVLLNDTYSPVIKQFVEKRGIEYTADIERHVWGSPQVVAGHNMALACKLPYSGEATIKSFFKERDLYLKSHPVEVMEGIEHSLALLKETGAKIVCYGGRNKEYSFDKFLHQFKGYFDLEIPYVDINAFRPGVYEIAHDIFGYNFDEVVYFDDINRVAEVCKAFKAGFIGVPANQSHNFQKAEMEKNNVKFMVDKFSELNESIINDVDCLLAQGSFWD</sequence>
<evidence type="ECO:0000313" key="4">
    <source>
        <dbReference type="Proteomes" id="UP000515264"/>
    </source>
</evidence>
<name>A0A1N6M969_9VIBR</name>
<reference evidence="1" key="2">
    <citation type="submission" date="2019-11" db="EMBL/GenBank/DDBJ databases">
        <authorList>
            <person name="January G."/>
            <person name="Bunk B."/>
        </authorList>
    </citation>
    <scope>NUCLEOTIDE SEQUENCE</scope>
    <source>
        <strain evidence="1">3.6</strain>
    </source>
</reference>
<dbReference type="InterPro" id="IPR036412">
    <property type="entry name" value="HAD-like_sf"/>
</dbReference>
<evidence type="ECO:0000313" key="3">
    <source>
        <dbReference type="Proteomes" id="UP000184774"/>
    </source>
</evidence>
<evidence type="ECO:0008006" key="5">
    <source>
        <dbReference type="Google" id="ProtNLM"/>
    </source>
</evidence>
<keyword evidence="4" id="KW-1185">Reference proteome</keyword>
<dbReference type="OrthoDB" id="330583at2"/>
<protein>
    <recommendedName>
        <fullName evidence="5">Haloacid dehalogenase-like hydrolase</fullName>
    </recommendedName>
</protein>
<dbReference type="SUPFAM" id="SSF56784">
    <property type="entry name" value="HAD-like"/>
    <property type="match status" value="1"/>
</dbReference>
<organism evidence="2 3">
    <name type="scientific">Vibrio spartinae</name>
    <dbReference type="NCBI Taxonomy" id="1918945"/>
    <lineage>
        <taxon>Bacteria</taxon>
        <taxon>Pseudomonadati</taxon>
        <taxon>Pseudomonadota</taxon>
        <taxon>Gammaproteobacteria</taxon>
        <taxon>Vibrionales</taxon>
        <taxon>Vibrionaceae</taxon>
        <taxon>Vibrio</taxon>
    </lineage>
</organism>
<evidence type="ECO:0000313" key="1">
    <source>
        <dbReference type="EMBL" id="QMV16248.1"/>
    </source>
</evidence>
<dbReference type="Gene3D" id="3.40.50.1000">
    <property type="entry name" value="HAD superfamily/HAD-like"/>
    <property type="match status" value="1"/>
</dbReference>
<evidence type="ECO:0000313" key="2">
    <source>
        <dbReference type="EMBL" id="SIO95907.1"/>
    </source>
</evidence>
<gene>
    <name evidence="2" type="ORF">VSP9026_03660</name>
    <name evidence="1" type="ORF">Vspart_03633</name>
</gene>
<dbReference type="AlphaFoldDB" id="A0A1N6M969"/>
<reference evidence="1 4" key="3">
    <citation type="journal article" date="2020" name="J. Nat. Prod.">
        <title>Genomics-Metabolomics Profiling Disclosed Marine Vibrio spartinae 3.6 as a Producer of a New Branched Side Chain Prodigiosin.</title>
        <authorList>
            <person name="Vitale G.A."/>
            <person name="Sciarretta M."/>
            <person name="Palma Esposito F."/>
            <person name="January G.G."/>
            <person name="Giaccio M."/>
            <person name="Bunk B."/>
            <person name="Sproer C."/>
            <person name="Bajerski F."/>
            <person name="Power D."/>
            <person name="Festa C."/>
            <person name="Monti M.C."/>
            <person name="D'Auria M.V."/>
            <person name="de Pascale D."/>
        </authorList>
    </citation>
    <scope>NUCLEOTIDE SEQUENCE [LARGE SCALE GENOMIC DNA]</scope>
    <source>
        <strain evidence="1 4">3.6</strain>
    </source>
</reference>
<accession>A0A1N6M969</accession>
<dbReference type="Proteomes" id="UP000184774">
    <property type="component" value="Unassembled WGS sequence"/>
</dbReference>